<comment type="similarity">
    <text evidence="1">Belongs to the 'phage' integrase family.</text>
</comment>
<dbReference type="InterPro" id="IPR013762">
    <property type="entry name" value="Integrase-like_cat_sf"/>
</dbReference>
<accession>A0A432ZEZ1</accession>
<gene>
    <name evidence="8" type="ORF">CWI83_09010</name>
</gene>
<evidence type="ECO:0000256" key="2">
    <source>
        <dbReference type="ARBA" id="ARBA00022908"/>
    </source>
</evidence>
<protein>
    <submittedName>
        <fullName evidence="8">Recombinase XerD</fullName>
    </submittedName>
</protein>
<dbReference type="PROSITE" id="PS51900">
    <property type="entry name" value="CB"/>
    <property type="match status" value="1"/>
</dbReference>
<evidence type="ECO:0000256" key="3">
    <source>
        <dbReference type="ARBA" id="ARBA00023125"/>
    </source>
</evidence>
<dbReference type="PANTHER" id="PTHR30349">
    <property type="entry name" value="PHAGE INTEGRASE-RELATED"/>
    <property type="match status" value="1"/>
</dbReference>
<dbReference type="InterPro" id="IPR010998">
    <property type="entry name" value="Integrase_recombinase_N"/>
</dbReference>
<organism evidence="8 9">
    <name type="scientific">Pseudidiomarina taiwanensis</name>
    <dbReference type="NCBI Taxonomy" id="337250"/>
    <lineage>
        <taxon>Bacteria</taxon>
        <taxon>Pseudomonadati</taxon>
        <taxon>Pseudomonadota</taxon>
        <taxon>Gammaproteobacteria</taxon>
        <taxon>Alteromonadales</taxon>
        <taxon>Idiomarinaceae</taxon>
        <taxon>Pseudidiomarina</taxon>
    </lineage>
</organism>
<evidence type="ECO:0000256" key="1">
    <source>
        <dbReference type="ARBA" id="ARBA00008857"/>
    </source>
</evidence>
<proteinExistence type="inferred from homology"/>
<dbReference type="RefSeq" id="WP_275540770.1">
    <property type="nucleotide sequence ID" value="NZ_PIQG01000004.1"/>
</dbReference>
<dbReference type="PANTHER" id="PTHR30349:SF64">
    <property type="entry name" value="PROPHAGE INTEGRASE INTD-RELATED"/>
    <property type="match status" value="1"/>
</dbReference>
<dbReference type="Gene3D" id="1.10.150.130">
    <property type="match status" value="1"/>
</dbReference>
<reference evidence="8 9" key="1">
    <citation type="journal article" date="2011" name="Front. Microbiol.">
        <title>Genomic signatures of strain selection and enhancement in Bacillus atrophaeus var. globigii, a historical biowarfare simulant.</title>
        <authorList>
            <person name="Gibbons H.S."/>
            <person name="Broomall S.M."/>
            <person name="McNew L.A."/>
            <person name="Daligault H."/>
            <person name="Chapman C."/>
            <person name="Bruce D."/>
            <person name="Karavis M."/>
            <person name="Krepps M."/>
            <person name="McGregor P.A."/>
            <person name="Hong C."/>
            <person name="Park K.H."/>
            <person name="Akmal A."/>
            <person name="Feldman A."/>
            <person name="Lin J.S."/>
            <person name="Chang W.E."/>
            <person name="Higgs B.W."/>
            <person name="Demirev P."/>
            <person name="Lindquist J."/>
            <person name="Liem A."/>
            <person name="Fochler E."/>
            <person name="Read T.D."/>
            <person name="Tapia R."/>
            <person name="Johnson S."/>
            <person name="Bishop-Lilly K.A."/>
            <person name="Detter C."/>
            <person name="Han C."/>
            <person name="Sozhamannan S."/>
            <person name="Rosenzweig C.N."/>
            <person name="Skowronski E.W."/>
        </authorList>
    </citation>
    <scope>NUCLEOTIDE SEQUENCE [LARGE SCALE GENOMIC DNA]</scope>
    <source>
        <strain evidence="8 9">PIT1</strain>
    </source>
</reference>
<dbReference type="CDD" id="cd01193">
    <property type="entry name" value="INT_IntI_C"/>
    <property type="match status" value="1"/>
</dbReference>
<dbReference type="InterPro" id="IPR011010">
    <property type="entry name" value="DNA_brk_join_enz"/>
</dbReference>
<evidence type="ECO:0000256" key="5">
    <source>
        <dbReference type="PROSITE-ProRule" id="PRU01248"/>
    </source>
</evidence>
<keyword evidence="2" id="KW-0229">DNA integration</keyword>
<dbReference type="InterPro" id="IPR011946">
    <property type="entry name" value="Integrase_integron-type"/>
</dbReference>
<dbReference type="Proteomes" id="UP000288279">
    <property type="component" value="Unassembled WGS sequence"/>
</dbReference>
<dbReference type="GO" id="GO:0006310">
    <property type="term" value="P:DNA recombination"/>
    <property type="evidence" value="ECO:0007669"/>
    <property type="project" value="UniProtKB-KW"/>
</dbReference>
<dbReference type="GO" id="GO:0003677">
    <property type="term" value="F:DNA binding"/>
    <property type="evidence" value="ECO:0007669"/>
    <property type="project" value="UniProtKB-UniRule"/>
</dbReference>
<dbReference type="SUPFAM" id="SSF56349">
    <property type="entry name" value="DNA breaking-rejoining enzymes"/>
    <property type="match status" value="1"/>
</dbReference>
<dbReference type="InterPro" id="IPR002104">
    <property type="entry name" value="Integrase_catalytic"/>
</dbReference>
<dbReference type="AlphaFoldDB" id="A0A432ZEZ1"/>
<dbReference type="PROSITE" id="PS51898">
    <property type="entry name" value="TYR_RECOMBINASE"/>
    <property type="match status" value="1"/>
</dbReference>
<name>A0A432ZEZ1_9GAMM</name>
<dbReference type="EMBL" id="PIQG01000004">
    <property type="protein sequence ID" value="RUO76537.1"/>
    <property type="molecule type" value="Genomic_DNA"/>
</dbReference>
<feature type="domain" description="Tyr recombinase" evidence="6">
    <location>
        <begin position="102"/>
        <end position="314"/>
    </location>
</feature>
<keyword evidence="4" id="KW-0233">DNA recombination</keyword>
<dbReference type="NCBIfam" id="TIGR02249">
    <property type="entry name" value="integrase_gron"/>
    <property type="match status" value="1"/>
</dbReference>
<evidence type="ECO:0000313" key="8">
    <source>
        <dbReference type="EMBL" id="RUO76537.1"/>
    </source>
</evidence>
<dbReference type="Gene3D" id="1.10.443.10">
    <property type="entry name" value="Intergrase catalytic core"/>
    <property type="match status" value="1"/>
</dbReference>
<dbReference type="Pfam" id="PF00589">
    <property type="entry name" value="Phage_integrase"/>
    <property type="match status" value="1"/>
</dbReference>
<comment type="caution">
    <text evidence="8">The sequence shown here is derived from an EMBL/GenBank/DDBJ whole genome shotgun (WGS) entry which is preliminary data.</text>
</comment>
<evidence type="ECO:0000259" key="6">
    <source>
        <dbReference type="PROSITE" id="PS51898"/>
    </source>
</evidence>
<keyword evidence="3 5" id="KW-0238">DNA-binding</keyword>
<dbReference type="InterPro" id="IPR004107">
    <property type="entry name" value="Integrase_SAM-like_N"/>
</dbReference>
<evidence type="ECO:0000256" key="4">
    <source>
        <dbReference type="ARBA" id="ARBA00023172"/>
    </source>
</evidence>
<feature type="domain" description="Core-binding (CB)" evidence="7">
    <location>
        <begin position="2"/>
        <end position="85"/>
    </location>
</feature>
<keyword evidence="9" id="KW-1185">Reference proteome</keyword>
<evidence type="ECO:0000313" key="9">
    <source>
        <dbReference type="Proteomes" id="UP000288279"/>
    </source>
</evidence>
<evidence type="ECO:0000259" key="7">
    <source>
        <dbReference type="PROSITE" id="PS51900"/>
    </source>
</evidence>
<dbReference type="GO" id="GO:0015074">
    <property type="term" value="P:DNA integration"/>
    <property type="evidence" value="ECO:0007669"/>
    <property type="project" value="UniProtKB-KW"/>
</dbReference>
<sequence>MLMPSPFIEELRADMRLRGYSLKTEKSYLSWIRQFIYFHKKRHPNDMGAEEVKAFLSWLANERHVAVNTQKVALNALVYLYHKALNQELGDLNFSLATKQRSLPVVLSPEEVQRILNELTGRNKLIIELLYGSGLRVSEALRLRVQDINFCNAAVTVRDGKGKKDRQTLLSQRLIEPLKQAIETALTVQIEDNKNELGPSMPNALDRKYPNAFKQPGWMFVFPATSICKHPYSGILCRHHLHDSVVRKALQPAVRAAKIFKKVNCHTFRHSFATHLLQAGCDIRTVQELLGHNDVSTTQIYTHVIGQHYAGTASPLDRLISVARE</sequence>
<dbReference type="Pfam" id="PF13495">
    <property type="entry name" value="Phage_int_SAM_4"/>
    <property type="match status" value="1"/>
</dbReference>
<dbReference type="InterPro" id="IPR050090">
    <property type="entry name" value="Tyrosine_recombinase_XerCD"/>
</dbReference>
<dbReference type="InterPro" id="IPR044068">
    <property type="entry name" value="CB"/>
</dbReference>